<dbReference type="GO" id="GO:0005576">
    <property type="term" value="C:extracellular region"/>
    <property type="evidence" value="ECO:0007669"/>
    <property type="project" value="UniProtKB-SubCell"/>
</dbReference>
<dbReference type="PROSITE" id="PS00119">
    <property type="entry name" value="PA2_ASP"/>
    <property type="match status" value="1"/>
</dbReference>
<dbReference type="PANTHER" id="PTHR11716:SF107">
    <property type="entry name" value="PHOSPHOLIPASE A2"/>
    <property type="match status" value="1"/>
</dbReference>
<feature type="binding site" evidence="5">
    <location>
        <position position="134"/>
    </location>
    <ligand>
        <name>Ca(2+)</name>
        <dbReference type="ChEBI" id="CHEBI:29108"/>
    </ligand>
</feature>
<feature type="chain" id="PRO_5043104880" description="Phospholipase A2" evidence="8">
    <location>
        <begin position="19"/>
        <end position="239"/>
    </location>
</feature>
<dbReference type="CDD" id="cd00125">
    <property type="entry name" value="PLA2c"/>
    <property type="match status" value="1"/>
</dbReference>
<feature type="active site" evidence="4">
    <location>
        <position position="205"/>
    </location>
</feature>
<comment type="catalytic activity">
    <reaction evidence="8">
        <text>a 1,2-diacyl-sn-glycero-3-phosphocholine + H2O = a 1-acyl-sn-glycero-3-phosphocholine + a fatty acid + H(+)</text>
        <dbReference type="Rhea" id="RHEA:15801"/>
        <dbReference type="ChEBI" id="CHEBI:15377"/>
        <dbReference type="ChEBI" id="CHEBI:15378"/>
        <dbReference type="ChEBI" id="CHEBI:28868"/>
        <dbReference type="ChEBI" id="CHEBI:57643"/>
        <dbReference type="ChEBI" id="CHEBI:58168"/>
        <dbReference type="EC" id="3.1.1.4"/>
    </reaction>
</comment>
<evidence type="ECO:0000256" key="3">
    <source>
        <dbReference type="ARBA" id="ARBA00023157"/>
    </source>
</evidence>
<keyword evidence="8" id="KW-0443">Lipid metabolism</keyword>
<keyword evidence="11" id="KW-1185">Reference proteome</keyword>
<keyword evidence="5 8" id="KW-0106">Calcium</keyword>
<comment type="subcellular location">
    <subcellularLocation>
        <location evidence="1 8">Secreted</location>
    </subcellularLocation>
</comment>
<name>A0AAW1V7N8_9CUCU</name>
<dbReference type="GO" id="GO:0050482">
    <property type="term" value="P:arachidonate secretion"/>
    <property type="evidence" value="ECO:0007669"/>
    <property type="project" value="InterPro"/>
</dbReference>
<evidence type="ECO:0000256" key="8">
    <source>
        <dbReference type="RuleBase" id="RU361236"/>
    </source>
</evidence>
<feature type="active site" evidence="4">
    <location>
        <position position="154"/>
    </location>
</feature>
<evidence type="ECO:0000256" key="6">
    <source>
        <dbReference type="PIRSR" id="PIRSR601211-3"/>
    </source>
</evidence>
<feature type="disulfide bond" evidence="6">
    <location>
        <begin position="135"/>
        <end position="151"/>
    </location>
</feature>
<keyword evidence="8" id="KW-0378">Hydrolase</keyword>
<keyword evidence="5" id="KW-0479">Metal-binding</keyword>
<dbReference type="SUPFAM" id="SSF48619">
    <property type="entry name" value="Phospholipase A2, PLA2"/>
    <property type="match status" value="1"/>
</dbReference>
<evidence type="ECO:0000259" key="9">
    <source>
        <dbReference type="SMART" id="SM00085"/>
    </source>
</evidence>
<dbReference type="PANTHER" id="PTHR11716">
    <property type="entry name" value="PHOSPHOLIPASE A2 FAMILY MEMBER"/>
    <property type="match status" value="1"/>
</dbReference>
<keyword evidence="2 8" id="KW-0964">Secreted</keyword>
<dbReference type="EC" id="3.1.1.4" evidence="8"/>
<evidence type="ECO:0000256" key="1">
    <source>
        <dbReference type="ARBA" id="ARBA00004613"/>
    </source>
</evidence>
<dbReference type="GO" id="GO:0016042">
    <property type="term" value="P:lipid catabolic process"/>
    <property type="evidence" value="ECO:0007669"/>
    <property type="project" value="InterPro"/>
</dbReference>
<dbReference type="GO" id="GO:0004623">
    <property type="term" value="F:phospholipase A2 activity"/>
    <property type="evidence" value="ECO:0007669"/>
    <property type="project" value="UniProtKB-EC"/>
</dbReference>
<keyword evidence="8" id="KW-0732">Signal</keyword>
<keyword evidence="3 6" id="KW-1015">Disulfide bond</keyword>
<feature type="signal peptide" evidence="8">
    <location>
        <begin position="1"/>
        <end position="18"/>
    </location>
</feature>
<dbReference type="GO" id="GO:0005509">
    <property type="term" value="F:calcium ion binding"/>
    <property type="evidence" value="ECO:0007669"/>
    <property type="project" value="InterPro"/>
</dbReference>
<dbReference type="PRINTS" id="PR00389">
    <property type="entry name" value="PHPHLIPASEA2"/>
</dbReference>
<dbReference type="GO" id="GO:0006644">
    <property type="term" value="P:phospholipid metabolic process"/>
    <property type="evidence" value="ECO:0007669"/>
    <property type="project" value="InterPro"/>
</dbReference>
<protein>
    <recommendedName>
        <fullName evidence="8">Phospholipase A2</fullName>
        <ecNumber evidence="8">3.1.1.4</ecNumber>
    </recommendedName>
</protein>
<reference evidence="10 11" key="1">
    <citation type="submission" date="2023-03" db="EMBL/GenBank/DDBJ databases">
        <title>Genome insight into feeding habits of ladybird beetles.</title>
        <authorList>
            <person name="Li H.-S."/>
            <person name="Huang Y.-H."/>
            <person name="Pang H."/>
        </authorList>
    </citation>
    <scope>NUCLEOTIDE SEQUENCE [LARGE SCALE GENOMIC DNA]</scope>
    <source>
        <strain evidence="10">SYSU_2023b</strain>
        <tissue evidence="10">Whole body</tissue>
    </source>
</reference>
<feature type="disulfide bond" evidence="6">
    <location>
        <begin position="157"/>
        <end position="204"/>
    </location>
</feature>
<feature type="disulfide bond" evidence="6">
    <location>
        <begin position="184"/>
        <end position="202"/>
    </location>
</feature>
<proteinExistence type="inferred from homology"/>
<dbReference type="InterPro" id="IPR036444">
    <property type="entry name" value="PLipase_A2_dom_sf"/>
</dbReference>
<feature type="disulfide bond" evidence="6">
    <location>
        <begin position="150"/>
        <end position="211"/>
    </location>
</feature>
<dbReference type="Pfam" id="PF00068">
    <property type="entry name" value="Phospholip_A2_1"/>
    <property type="match status" value="1"/>
</dbReference>
<feature type="binding site" evidence="5">
    <location>
        <position position="155"/>
    </location>
    <ligand>
        <name>Ca(2+)</name>
        <dbReference type="ChEBI" id="CHEBI:29108"/>
    </ligand>
</feature>
<comment type="caution">
    <text evidence="10">The sequence shown here is derived from an EMBL/GenBank/DDBJ whole genome shotgun (WGS) entry which is preliminary data.</text>
</comment>
<dbReference type="InterPro" id="IPR033112">
    <property type="entry name" value="PLA2_Asp_AS"/>
</dbReference>
<comment type="cofactor">
    <cofactor evidence="5">
        <name>Ca(2+)</name>
        <dbReference type="ChEBI" id="CHEBI:29108"/>
    </cofactor>
    <text evidence="5">Binds 1 Ca(2+) ion per subunit.</text>
</comment>
<evidence type="ECO:0000313" key="11">
    <source>
        <dbReference type="Proteomes" id="UP001431783"/>
    </source>
</evidence>
<evidence type="ECO:0000256" key="5">
    <source>
        <dbReference type="PIRSR" id="PIRSR601211-2"/>
    </source>
</evidence>
<dbReference type="EMBL" id="JARQZJ010000129">
    <property type="protein sequence ID" value="KAK9891701.1"/>
    <property type="molecule type" value="Genomic_DNA"/>
</dbReference>
<dbReference type="PROSITE" id="PS00118">
    <property type="entry name" value="PA2_HIS"/>
    <property type="match status" value="1"/>
</dbReference>
<dbReference type="InterPro" id="IPR033113">
    <property type="entry name" value="PLA2_histidine"/>
</dbReference>
<gene>
    <name evidence="10" type="ORF">WA026_015668</name>
</gene>
<sequence>MIKTLLVIFMCLSDYTSGILSKRANYENAHNAKKLTLFPPRVPNRQKLHEERNEQQIYVGFANNPFGASKMQNNVEMITSDVSFPKRMSASRNYPVNRTISEENRYKRGVIHLYNMVSCATGCNPLIYKGYGCYCGFLGSGYVMDGIDRCCKMHDWCYDTTRCPVFLEYFMPYYWMCYNNKPICALVHGEYGGQRSCAGQLCECDRKLSECLSRFPCPRSRALCTSSPLRLLQNAFMII</sequence>
<organism evidence="10 11">
    <name type="scientific">Henosepilachna vigintioctopunctata</name>
    <dbReference type="NCBI Taxonomy" id="420089"/>
    <lineage>
        <taxon>Eukaryota</taxon>
        <taxon>Metazoa</taxon>
        <taxon>Ecdysozoa</taxon>
        <taxon>Arthropoda</taxon>
        <taxon>Hexapoda</taxon>
        <taxon>Insecta</taxon>
        <taxon>Pterygota</taxon>
        <taxon>Neoptera</taxon>
        <taxon>Endopterygota</taxon>
        <taxon>Coleoptera</taxon>
        <taxon>Polyphaga</taxon>
        <taxon>Cucujiformia</taxon>
        <taxon>Coccinelloidea</taxon>
        <taxon>Coccinellidae</taxon>
        <taxon>Epilachninae</taxon>
        <taxon>Epilachnini</taxon>
        <taxon>Henosepilachna</taxon>
    </lineage>
</organism>
<evidence type="ECO:0000313" key="10">
    <source>
        <dbReference type="EMBL" id="KAK9891701.1"/>
    </source>
</evidence>
<evidence type="ECO:0000256" key="2">
    <source>
        <dbReference type="ARBA" id="ARBA00022525"/>
    </source>
</evidence>
<dbReference type="Proteomes" id="UP001431783">
    <property type="component" value="Unassembled WGS sequence"/>
</dbReference>
<dbReference type="SMART" id="SM00085">
    <property type="entry name" value="PA2c"/>
    <property type="match status" value="1"/>
</dbReference>
<evidence type="ECO:0000256" key="4">
    <source>
        <dbReference type="PIRSR" id="PIRSR601211-1"/>
    </source>
</evidence>
<evidence type="ECO:0000256" key="7">
    <source>
        <dbReference type="RuleBase" id="RU003654"/>
    </source>
</evidence>
<comment type="similarity">
    <text evidence="7">Belongs to the phospholipase A2 family.</text>
</comment>
<dbReference type="InterPro" id="IPR016090">
    <property type="entry name" value="PLA2-like_dom"/>
</dbReference>
<dbReference type="InterPro" id="IPR001211">
    <property type="entry name" value="PLA2"/>
</dbReference>
<accession>A0AAW1V7N8</accession>
<dbReference type="AlphaFoldDB" id="A0AAW1V7N8"/>
<feature type="binding site" evidence="5">
    <location>
        <position position="136"/>
    </location>
    <ligand>
        <name>Ca(2+)</name>
        <dbReference type="ChEBI" id="CHEBI:29108"/>
    </ligand>
</feature>
<dbReference type="Gene3D" id="1.20.90.10">
    <property type="entry name" value="Phospholipase A2 domain"/>
    <property type="match status" value="1"/>
</dbReference>
<feature type="domain" description="Phospholipase A2-like central" evidence="9">
    <location>
        <begin position="109"/>
        <end position="230"/>
    </location>
</feature>